<evidence type="ECO:0000256" key="1">
    <source>
        <dbReference type="SAM" id="MobiDB-lite"/>
    </source>
</evidence>
<protein>
    <submittedName>
        <fullName evidence="2">Uncharacterized protein</fullName>
    </submittedName>
</protein>
<feature type="region of interest" description="Disordered" evidence="1">
    <location>
        <begin position="1"/>
        <end position="106"/>
    </location>
</feature>
<name>A0A1S9RZ20_PENBI</name>
<comment type="caution">
    <text evidence="2">The sequence shown here is derived from an EMBL/GenBank/DDBJ whole genome shotgun (WGS) entry which is preliminary data.</text>
</comment>
<dbReference type="EMBL" id="LJBN01000039">
    <property type="protein sequence ID" value="OOQ90783.1"/>
    <property type="molecule type" value="Genomic_DNA"/>
</dbReference>
<proteinExistence type="predicted"/>
<dbReference type="Proteomes" id="UP000190744">
    <property type="component" value="Unassembled WGS sequence"/>
</dbReference>
<gene>
    <name evidence="2" type="ORF">PEBR_02572</name>
</gene>
<organism evidence="2 3">
    <name type="scientific">Penicillium brasilianum</name>
    <dbReference type="NCBI Taxonomy" id="104259"/>
    <lineage>
        <taxon>Eukaryota</taxon>
        <taxon>Fungi</taxon>
        <taxon>Dikarya</taxon>
        <taxon>Ascomycota</taxon>
        <taxon>Pezizomycotina</taxon>
        <taxon>Eurotiomycetes</taxon>
        <taxon>Eurotiomycetidae</taxon>
        <taxon>Eurotiales</taxon>
        <taxon>Aspergillaceae</taxon>
        <taxon>Penicillium</taxon>
    </lineage>
</organism>
<reference evidence="3" key="1">
    <citation type="submission" date="2015-09" db="EMBL/GenBank/DDBJ databases">
        <authorList>
            <person name="Fill T.P."/>
            <person name="Baretta J.F."/>
            <person name="de Almeida L.G."/>
            <person name="Rocha M."/>
            <person name="de Souza D.H."/>
            <person name="Malavazi I."/>
            <person name="Cerdeira L.T."/>
            <person name="Hong H."/>
            <person name="Samborskyy M."/>
            <person name="de Vasconcelos A.T."/>
            <person name="Leadlay P."/>
            <person name="Rodrigues-Filho E."/>
        </authorList>
    </citation>
    <scope>NUCLEOTIDE SEQUENCE [LARGE SCALE GENOMIC DNA]</scope>
    <source>
        <strain evidence="3">LaBioMMi 136</strain>
    </source>
</reference>
<feature type="compositionally biased region" description="Low complexity" evidence="1">
    <location>
        <begin position="15"/>
        <end position="30"/>
    </location>
</feature>
<sequence length="106" mass="11169">MDDPGPSKTFQLFCSPYASSDSDSGSNSETSDFDQESVTMSFTPIPDSNLESGSQNLGLCGAKSAVTPAQGQENPAKRFLLNSKQKSRPQFPSALLNAPAHSSQAP</sequence>
<dbReference type="AlphaFoldDB" id="A0A1S9RZ20"/>
<evidence type="ECO:0000313" key="2">
    <source>
        <dbReference type="EMBL" id="OOQ90783.1"/>
    </source>
</evidence>
<accession>A0A1S9RZ20</accession>
<evidence type="ECO:0000313" key="3">
    <source>
        <dbReference type="Proteomes" id="UP000190744"/>
    </source>
</evidence>